<dbReference type="AlphaFoldDB" id="A0A319CUM7"/>
<evidence type="ECO:0000313" key="3">
    <source>
        <dbReference type="Proteomes" id="UP000248340"/>
    </source>
</evidence>
<reference evidence="2 3" key="1">
    <citation type="submission" date="2016-12" db="EMBL/GenBank/DDBJ databases">
        <title>The genomes of Aspergillus section Nigri reveals drivers in fungal speciation.</title>
        <authorList>
            <consortium name="DOE Joint Genome Institute"/>
            <person name="Vesth T.C."/>
            <person name="Nybo J."/>
            <person name="Theobald S."/>
            <person name="Brandl J."/>
            <person name="Frisvad J.C."/>
            <person name="Nielsen K.F."/>
            <person name="Lyhne E.K."/>
            <person name="Kogle M.E."/>
            <person name="Kuo A."/>
            <person name="Riley R."/>
            <person name="Clum A."/>
            <person name="Nolan M."/>
            <person name="Lipzen A."/>
            <person name="Salamov A."/>
            <person name="Henrissat B."/>
            <person name="Wiebenga A."/>
            <person name="De Vries R.P."/>
            <person name="Grigoriev I.V."/>
            <person name="Mortensen U.H."/>
            <person name="Andersen M.R."/>
            <person name="Baker S.E."/>
        </authorList>
    </citation>
    <scope>NUCLEOTIDE SEQUENCE [LARGE SCALE GENOMIC DNA]</scope>
    <source>
        <strain evidence="2 3">CBS 121591</strain>
    </source>
</reference>
<keyword evidence="3" id="KW-1185">Reference proteome</keyword>
<protein>
    <submittedName>
        <fullName evidence="2">Uncharacterized protein</fullName>
    </submittedName>
</protein>
<proteinExistence type="predicted"/>
<name>A0A319CUM7_9EURO</name>
<organism evidence="2 3">
    <name type="scientific">Aspergillus uvarum CBS 121591</name>
    <dbReference type="NCBI Taxonomy" id="1448315"/>
    <lineage>
        <taxon>Eukaryota</taxon>
        <taxon>Fungi</taxon>
        <taxon>Dikarya</taxon>
        <taxon>Ascomycota</taxon>
        <taxon>Pezizomycotina</taxon>
        <taxon>Eurotiomycetes</taxon>
        <taxon>Eurotiomycetidae</taxon>
        <taxon>Eurotiales</taxon>
        <taxon>Aspergillaceae</taxon>
        <taxon>Aspergillus</taxon>
        <taxon>Aspergillus subgen. Circumdati</taxon>
    </lineage>
</organism>
<evidence type="ECO:0000313" key="2">
    <source>
        <dbReference type="EMBL" id="PYH79308.1"/>
    </source>
</evidence>
<feature type="region of interest" description="Disordered" evidence="1">
    <location>
        <begin position="1"/>
        <end position="30"/>
    </location>
</feature>
<gene>
    <name evidence="2" type="ORF">BO82DRAFT_356475</name>
</gene>
<sequence length="76" mass="8278">MTGQDPSFPESRIPCHALPAPGPGRAQSPQCPMIHQLPGFIMMSPSVLDLSERSLIPVRRFDNFQGHGAGSWTKHA</sequence>
<dbReference type="EMBL" id="KZ821720">
    <property type="protein sequence ID" value="PYH79308.1"/>
    <property type="molecule type" value="Genomic_DNA"/>
</dbReference>
<dbReference type="GeneID" id="37138476"/>
<dbReference type="Proteomes" id="UP000248340">
    <property type="component" value="Unassembled WGS sequence"/>
</dbReference>
<dbReference type="VEuPathDB" id="FungiDB:BO82DRAFT_356475"/>
<accession>A0A319CUM7</accession>
<evidence type="ECO:0000256" key="1">
    <source>
        <dbReference type="SAM" id="MobiDB-lite"/>
    </source>
</evidence>
<dbReference type="RefSeq" id="XP_025489508.1">
    <property type="nucleotide sequence ID" value="XM_025635735.1"/>
</dbReference>